<evidence type="ECO:0000313" key="9">
    <source>
        <dbReference type="EMBL" id="WOC13651.1"/>
    </source>
</evidence>
<dbReference type="Pfam" id="PF02801">
    <property type="entry name" value="Ketoacyl-synt_C"/>
    <property type="match status" value="1"/>
</dbReference>
<dbReference type="InterPro" id="IPR000794">
    <property type="entry name" value="Beta-ketoacyl_synthase"/>
</dbReference>
<dbReference type="Gene3D" id="3.40.47.10">
    <property type="match status" value="2"/>
</dbReference>
<keyword evidence="3" id="KW-0444">Lipid biosynthesis</keyword>
<comment type="pathway">
    <text evidence="1">Lipid metabolism; mycolic acid biosynthesis.</text>
</comment>
<dbReference type="EC" id="2.3.1.41" evidence="9"/>
<dbReference type="InterPro" id="IPR020841">
    <property type="entry name" value="PKS_Beta-ketoAc_synthase_dom"/>
</dbReference>
<dbReference type="NCBIfam" id="NF005589">
    <property type="entry name" value="PRK07314.1"/>
    <property type="match status" value="1"/>
</dbReference>
<dbReference type="InterPro" id="IPR016039">
    <property type="entry name" value="Thiolase-like"/>
</dbReference>
<dbReference type="PANTHER" id="PTHR11712">
    <property type="entry name" value="POLYKETIDE SYNTHASE-RELATED"/>
    <property type="match status" value="1"/>
</dbReference>
<dbReference type="EMBL" id="CP128986">
    <property type="protein sequence ID" value="WOC13651.1"/>
    <property type="molecule type" value="Genomic_DNA"/>
</dbReference>
<keyword evidence="6 9" id="KW-0012">Acyltransferase</keyword>
<comment type="similarity">
    <text evidence="2 7">Belongs to the thiolase-like superfamily. Beta-ketoacyl-ACP synthases family.</text>
</comment>
<dbReference type="GO" id="GO:0030497">
    <property type="term" value="P:fatty acid elongation"/>
    <property type="evidence" value="ECO:0007669"/>
    <property type="project" value="UniProtKB-ARBA"/>
</dbReference>
<keyword evidence="5" id="KW-0443">Lipid metabolism</keyword>
<dbReference type="SUPFAM" id="SSF53901">
    <property type="entry name" value="Thiolase-like"/>
    <property type="match status" value="2"/>
</dbReference>
<dbReference type="FunFam" id="3.40.47.10:FF:000018">
    <property type="entry name" value="3-oxoacyl-[acyl-carrier-protein] synthase 2"/>
    <property type="match status" value="1"/>
</dbReference>
<reference evidence="9" key="1">
    <citation type="submission" date="2023-06" db="EMBL/GenBank/DDBJ databases">
        <title>Gordonia sp. nov. and Pseudochrobactrum sp. nov., two species isolated from the burying beetle Nicrophorus vespilloides.</title>
        <authorList>
            <person name="Poehlein A."/>
            <person name="Guzman J."/>
            <person name="Daniel R."/>
            <person name="Vilcinskas A."/>
        </authorList>
    </citation>
    <scope>NUCLEOTIDE SEQUENCE</scope>
    <source>
        <strain evidence="9">MP11Mi</strain>
    </source>
</reference>
<evidence type="ECO:0000256" key="5">
    <source>
        <dbReference type="ARBA" id="ARBA00023160"/>
    </source>
</evidence>
<proteinExistence type="inferred from homology"/>
<gene>
    <name evidence="9" type="primary">kasA</name>
    <name evidence="9" type="ORF">MP11Mi_27560</name>
</gene>
<dbReference type="CDD" id="cd00834">
    <property type="entry name" value="KAS_I_II"/>
    <property type="match status" value="1"/>
</dbReference>
<dbReference type="FunFam" id="3.40.47.10:FF:000029">
    <property type="entry name" value="3-oxoacyl-[acyl-carrier-protein] synthase 1"/>
    <property type="match status" value="1"/>
</dbReference>
<dbReference type="AlphaFoldDB" id="A0AA97CYY0"/>
<organism evidence="9">
    <name type="scientific">Gordonia sp. MP11Mi</name>
    <dbReference type="NCBI Taxonomy" id="3022769"/>
    <lineage>
        <taxon>Bacteria</taxon>
        <taxon>Bacillati</taxon>
        <taxon>Actinomycetota</taxon>
        <taxon>Actinomycetes</taxon>
        <taxon>Mycobacteriales</taxon>
        <taxon>Gordoniaceae</taxon>
        <taxon>Gordonia</taxon>
    </lineage>
</organism>
<dbReference type="NCBIfam" id="NF005916">
    <property type="entry name" value="PRK07910.1"/>
    <property type="match status" value="1"/>
</dbReference>
<evidence type="ECO:0000256" key="1">
    <source>
        <dbReference type="ARBA" id="ARBA00004796"/>
    </source>
</evidence>
<keyword evidence="5" id="KW-0275">Fatty acid biosynthesis</keyword>
<protein>
    <submittedName>
        <fullName evidence="9">3-oxoacyl-[acyl-carrier-protein] synthase 1</fullName>
        <ecNumber evidence="9">2.3.1.41</ecNumber>
    </submittedName>
</protein>
<dbReference type="PROSITE" id="PS52004">
    <property type="entry name" value="KS3_2"/>
    <property type="match status" value="1"/>
</dbReference>
<evidence type="ECO:0000256" key="7">
    <source>
        <dbReference type="RuleBase" id="RU003694"/>
    </source>
</evidence>
<dbReference type="SMART" id="SM00825">
    <property type="entry name" value="PKS_KS"/>
    <property type="match status" value="1"/>
</dbReference>
<accession>A0AA97CYY0</accession>
<evidence type="ECO:0000256" key="4">
    <source>
        <dbReference type="ARBA" id="ARBA00022679"/>
    </source>
</evidence>
<feature type="domain" description="Ketosynthase family 3 (KS3)" evidence="8">
    <location>
        <begin position="14"/>
        <end position="420"/>
    </location>
</feature>
<dbReference type="GO" id="GO:0005829">
    <property type="term" value="C:cytosol"/>
    <property type="evidence" value="ECO:0007669"/>
    <property type="project" value="TreeGrafter"/>
</dbReference>
<keyword evidence="5" id="KW-0276">Fatty acid metabolism</keyword>
<evidence type="ECO:0000256" key="2">
    <source>
        <dbReference type="ARBA" id="ARBA00008467"/>
    </source>
</evidence>
<evidence type="ECO:0000256" key="3">
    <source>
        <dbReference type="ARBA" id="ARBA00022516"/>
    </source>
</evidence>
<dbReference type="InterPro" id="IPR014030">
    <property type="entry name" value="Ketoacyl_synth_N"/>
</dbReference>
<sequence length="421" mass="43962">MAELRDFSTRGGDFPSVVVTSMVATTSLGADLDTTWENLVAGKSGIRELTDDYIDDYKLPVRIGGKLVEDPSLEVTRIEARRMAYVERISHVMSKRLWAQAGEPEVDPDRLGVVLGTGMGGADAMIDADNAIRTTGNYRKVSPLAVSMTMPNGPAAVAGLNVGARAGVITPVSACSSGAEAIAHAWRHIVFGDADMVVCGGVEGHIDAVPIAAFSMMRAMSTRNDDPAAASRPFDKARDGFVFGEAAAMLIIEREDHAKARGAHIHARLLGAGITSDGFHLVAPDPSGQGNARAMTRALQTAGLAKSDITHVNAHATSTPIGDTAESAGIQAAVGTHAAIYAPKSALGHSIGAVGALEAVLTVKSVEDSTIPPTLNLEELDPECGDIDVVHGEARRGQIDYALSNSFGFGGHNVALTFGRY</sequence>
<evidence type="ECO:0000259" key="8">
    <source>
        <dbReference type="PROSITE" id="PS52004"/>
    </source>
</evidence>
<dbReference type="RefSeq" id="WP_420039455.1">
    <property type="nucleotide sequence ID" value="NZ_CP128986.1"/>
</dbReference>
<dbReference type="GO" id="GO:0004315">
    <property type="term" value="F:3-oxoacyl-[acyl-carrier-protein] synthase activity"/>
    <property type="evidence" value="ECO:0007669"/>
    <property type="project" value="UniProtKB-EC"/>
</dbReference>
<keyword evidence="4 7" id="KW-0808">Transferase</keyword>
<evidence type="ECO:0000256" key="6">
    <source>
        <dbReference type="ARBA" id="ARBA00023315"/>
    </source>
</evidence>
<dbReference type="Pfam" id="PF00109">
    <property type="entry name" value="ketoacyl-synt"/>
    <property type="match status" value="1"/>
</dbReference>
<name>A0AA97CYY0_9ACTN</name>
<dbReference type="InterPro" id="IPR014031">
    <property type="entry name" value="Ketoacyl_synth_C"/>
</dbReference>
<dbReference type="PANTHER" id="PTHR11712:SF336">
    <property type="entry name" value="3-OXOACYL-[ACYL-CARRIER-PROTEIN] SYNTHASE, MITOCHONDRIAL"/>
    <property type="match status" value="1"/>
</dbReference>